<gene>
    <name evidence="1" type="ORF">GQ607_000412</name>
</gene>
<dbReference type="AlphaFoldDB" id="A0A8H3ZXW4"/>
<protein>
    <submittedName>
        <fullName evidence="1">Uncharacterized protein</fullName>
    </submittedName>
</protein>
<name>A0A8H3ZXW4_9PEZI</name>
<accession>A0A8H3ZXW4</accession>
<comment type="caution">
    <text evidence="1">The sequence shown here is derived from an EMBL/GenBank/DDBJ whole genome shotgun (WGS) entry which is preliminary data.</text>
</comment>
<dbReference type="EMBL" id="WOWK01000001">
    <property type="protein sequence ID" value="KAF0332396.1"/>
    <property type="molecule type" value="Genomic_DNA"/>
</dbReference>
<sequence length="154" mass="16757">MPGLRSLAVNCHVPIKPGDVEKGRSEPTWARPGEQPVPFNEVYPDPRELLATCWCCYCWRRCIIPSSAVHSSRSGQLSKVPKVGNYCQHHPAPQQHLFPSSGHHARTPKRYLPTLPILHPLTRASFTAAATAAATDSNSAIAGPPVPQLVLVIS</sequence>
<evidence type="ECO:0000313" key="2">
    <source>
        <dbReference type="Proteomes" id="UP000434172"/>
    </source>
</evidence>
<keyword evidence="2" id="KW-1185">Reference proteome</keyword>
<evidence type="ECO:0000313" key="1">
    <source>
        <dbReference type="EMBL" id="KAF0332396.1"/>
    </source>
</evidence>
<proteinExistence type="predicted"/>
<organism evidence="1 2">
    <name type="scientific">Colletotrichum asianum</name>
    <dbReference type="NCBI Taxonomy" id="702518"/>
    <lineage>
        <taxon>Eukaryota</taxon>
        <taxon>Fungi</taxon>
        <taxon>Dikarya</taxon>
        <taxon>Ascomycota</taxon>
        <taxon>Pezizomycotina</taxon>
        <taxon>Sordariomycetes</taxon>
        <taxon>Hypocreomycetidae</taxon>
        <taxon>Glomerellales</taxon>
        <taxon>Glomerellaceae</taxon>
        <taxon>Colletotrichum</taxon>
        <taxon>Colletotrichum gloeosporioides species complex</taxon>
    </lineage>
</organism>
<dbReference type="Proteomes" id="UP000434172">
    <property type="component" value="Unassembled WGS sequence"/>
</dbReference>
<reference evidence="1 2" key="1">
    <citation type="submission" date="2019-12" db="EMBL/GenBank/DDBJ databases">
        <title>A genome sequence resource for the geographically widespread anthracnose pathogen Colletotrichum asianum.</title>
        <authorList>
            <person name="Meng Y."/>
        </authorList>
    </citation>
    <scope>NUCLEOTIDE SEQUENCE [LARGE SCALE GENOMIC DNA]</scope>
    <source>
        <strain evidence="1 2">ICMP 18580</strain>
    </source>
</reference>